<dbReference type="Proteomes" id="UP000024635">
    <property type="component" value="Unassembled WGS sequence"/>
</dbReference>
<sequence length="68" mass="7771">MFALLVNVDVFNPLLIIELFNPRAAVHTKRLLLANPLLFHDSYMIDFIDHFCNRRTANESDVPSASRG</sequence>
<dbReference type="EMBL" id="JARK01000360">
    <property type="protein sequence ID" value="EYC37859.1"/>
    <property type="molecule type" value="Genomic_DNA"/>
</dbReference>
<name>A0A016WDE1_9BILA</name>
<comment type="caution">
    <text evidence="1">The sequence shown here is derived from an EMBL/GenBank/DDBJ whole genome shotgun (WGS) entry which is preliminary data.</text>
</comment>
<protein>
    <submittedName>
        <fullName evidence="1">Uncharacterized protein</fullName>
    </submittedName>
</protein>
<accession>A0A016WDE1</accession>
<organism evidence="1 2">
    <name type="scientific">Ancylostoma ceylanicum</name>
    <dbReference type="NCBI Taxonomy" id="53326"/>
    <lineage>
        <taxon>Eukaryota</taxon>
        <taxon>Metazoa</taxon>
        <taxon>Ecdysozoa</taxon>
        <taxon>Nematoda</taxon>
        <taxon>Chromadorea</taxon>
        <taxon>Rhabditida</taxon>
        <taxon>Rhabditina</taxon>
        <taxon>Rhabditomorpha</taxon>
        <taxon>Strongyloidea</taxon>
        <taxon>Ancylostomatidae</taxon>
        <taxon>Ancylostomatinae</taxon>
        <taxon>Ancylostoma</taxon>
    </lineage>
</organism>
<keyword evidence="2" id="KW-1185">Reference proteome</keyword>
<gene>
    <name evidence="1" type="primary">Acey_s0760.g2117</name>
    <name evidence="1" type="ORF">Y032_0760g2117</name>
</gene>
<dbReference type="AlphaFoldDB" id="A0A016WDE1"/>
<reference evidence="2" key="1">
    <citation type="journal article" date="2015" name="Nat. Genet.">
        <title>The genome and transcriptome of the zoonotic hookworm Ancylostoma ceylanicum identify infection-specific gene families.</title>
        <authorList>
            <person name="Schwarz E.M."/>
            <person name="Hu Y."/>
            <person name="Antoshechkin I."/>
            <person name="Miller M.M."/>
            <person name="Sternberg P.W."/>
            <person name="Aroian R.V."/>
        </authorList>
    </citation>
    <scope>NUCLEOTIDE SEQUENCE</scope>
    <source>
        <strain evidence="2">HY135</strain>
    </source>
</reference>
<proteinExistence type="predicted"/>
<evidence type="ECO:0000313" key="2">
    <source>
        <dbReference type="Proteomes" id="UP000024635"/>
    </source>
</evidence>
<evidence type="ECO:0000313" key="1">
    <source>
        <dbReference type="EMBL" id="EYC37859.1"/>
    </source>
</evidence>